<dbReference type="HAMAP" id="MF_01375">
    <property type="entry name" value="PhnX"/>
    <property type="match status" value="1"/>
</dbReference>
<dbReference type="PANTHER" id="PTHR43434">
    <property type="entry name" value="PHOSPHOGLYCOLATE PHOSPHATASE"/>
    <property type="match status" value="1"/>
</dbReference>
<dbReference type="GO" id="GO:0046872">
    <property type="term" value="F:metal ion binding"/>
    <property type="evidence" value="ECO:0007669"/>
    <property type="project" value="UniProtKB-KW"/>
</dbReference>
<dbReference type="SUPFAM" id="SSF56784">
    <property type="entry name" value="HAD-like"/>
    <property type="match status" value="1"/>
</dbReference>
<sequence>MNKYVEEKRYRGKVQAIILDWSGTTADAYVVAPAIVFFEVFKRQNVEISMAEARGPMGLRKDLHIKALTEVNEIKERWKNVHGKYPDQSDVDRMFADFVPLQLDCLRKYTTLLPGVAEVTQRLQKQGIKLGSTTGFIRPMVDILEEDAAKQGYKPDASVAGDEVINGARPSPHMVYKNLDMLNITPIHSVIKVDDTISGVGEAVNAGCWGVGVTRYSNYMDVDTPEDGEKLSDEEIAKRKAKTHDLLEKAGAHYVIDSIADIEPVVEDVNQRLARGERP</sequence>
<keyword evidence="3" id="KW-0479">Metal-binding</keyword>
<accession>A0A382B1X2</accession>
<dbReference type="Pfam" id="PF00702">
    <property type="entry name" value="Hydrolase"/>
    <property type="match status" value="1"/>
</dbReference>
<keyword evidence="6" id="KW-0704">Schiff base</keyword>
<evidence type="ECO:0000256" key="5">
    <source>
        <dbReference type="ARBA" id="ARBA00022842"/>
    </source>
</evidence>
<dbReference type="AlphaFoldDB" id="A0A382B1X2"/>
<dbReference type="SFLD" id="SFLDG01129">
    <property type="entry name" value="C1.5:_HAD__Beta-PGM__Phosphata"/>
    <property type="match status" value="1"/>
</dbReference>
<dbReference type="GO" id="GO:0008967">
    <property type="term" value="F:phosphoglycolate phosphatase activity"/>
    <property type="evidence" value="ECO:0007669"/>
    <property type="project" value="TreeGrafter"/>
</dbReference>
<comment type="cofactor">
    <cofactor evidence="1">
        <name>Mg(2+)</name>
        <dbReference type="ChEBI" id="CHEBI:18420"/>
    </cofactor>
</comment>
<evidence type="ECO:0000256" key="4">
    <source>
        <dbReference type="ARBA" id="ARBA00022801"/>
    </source>
</evidence>
<dbReference type="GO" id="GO:0005829">
    <property type="term" value="C:cytosol"/>
    <property type="evidence" value="ECO:0007669"/>
    <property type="project" value="TreeGrafter"/>
</dbReference>
<dbReference type="Gene3D" id="3.40.50.1000">
    <property type="entry name" value="HAD superfamily/HAD-like"/>
    <property type="match status" value="1"/>
</dbReference>
<dbReference type="SFLD" id="SFLDS00003">
    <property type="entry name" value="Haloacid_Dehalogenase"/>
    <property type="match status" value="1"/>
</dbReference>
<evidence type="ECO:0000256" key="2">
    <source>
        <dbReference type="ARBA" id="ARBA00011738"/>
    </source>
</evidence>
<name>A0A382B1X2_9ZZZZ</name>
<proteinExistence type="inferred from homology"/>
<dbReference type="InterPro" id="IPR023214">
    <property type="entry name" value="HAD_sf"/>
</dbReference>
<evidence type="ECO:0000313" key="7">
    <source>
        <dbReference type="EMBL" id="SVB07765.1"/>
    </source>
</evidence>
<protein>
    <recommendedName>
        <fullName evidence="8">Phosphonoacetaldehyde hydrolase</fullName>
    </recommendedName>
</protein>
<dbReference type="InterPro" id="IPR050155">
    <property type="entry name" value="HAD-like_hydrolase_sf"/>
</dbReference>
<keyword evidence="5" id="KW-0460">Magnesium</keyword>
<evidence type="ECO:0000256" key="6">
    <source>
        <dbReference type="ARBA" id="ARBA00023270"/>
    </source>
</evidence>
<evidence type="ECO:0000256" key="1">
    <source>
        <dbReference type="ARBA" id="ARBA00001946"/>
    </source>
</evidence>
<gene>
    <name evidence="7" type="ORF">METZ01_LOCUS160619</name>
</gene>
<dbReference type="GO" id="GO:0050194">
    <property type="term" value="F:phosphonoacetaldehyde hydrolase activity"/>
    <property type="evidence" value="ECO:0007669"/>
    <property type="project" value="InterPro"/>
</dbReference>
<comment type="subunit">
    <text evidence="2">Homodimer.</text>
</comment>
<dbReference type="InterPro" id="IPR036412">
    <property type="entry name" value="HAD-like_sf"/>
</dbReference>
<keyword evidence="4" id="KW-0378">Hydrolase</keyword>
<evidence type="ECO:0000256" key="3">
    <source>
        <dbReference type="ARBA" id="ARBA00022723"/>
    </source>
</evidence>
<dbReference type="PANTHER" id="PTHR43434:SF19">
    <property type="entry name" value="PHOSPHONOACETALDEHYDE HYDROLASE"/>
    <property type="match status" value="1"/>
</dbReference>
<dbReference type="EMBL" id="UINC01027835">
    <property type="protein sequence ID" value="SVB07765.1"/>
    <property type="molecule type" value="Genomic_DNA"/>
</dbReference>
<dbReference type="GO" id="GO:0006281">
    <property type="term" value="P:DNA repair"/>
    <property type="evidence" value="ECO:0007669"/>
    <property type="project" value="TreeGrafter"/>
</dbReference>
<evidence type="ECO:0008006" key="8">
    <source>
        <dbReference type="Google" id="ProtNLM"/>
    </source>
</evidence>
<dbReference type="FunFam" id="1.10.150.240:FF:000006">
    <property type="entry name" value="Phosphonoacetaldehyde hydrolase"/>
    <property type="match status" value="1"/>
</dbReference>
<dbReference type="NCBIfam" id="TIGR01422">
    <property type="entry name" value="phosphonatase"/>
    <property type="match status" value="1"/>
</dbReference>
<dbReference type="InterPro" id="IPR023198">
    <property type="entry name" value="PGP-like_dom2"/>
</dbReference>
<reference evidence="7" key="1">
    <citation type="submission" date="2018-05" db="EMBL/GenBank/DDBJ databases">
        <authorList>
            <person name="Lanie J.A."/>
            <person name="Ng W.-L."/>
            <person name="Kazmierczak K.M."/>
            <person name="Andrzejewski T.M."/>
            <person name="Davidsen T.M."/>
            <person name="Wayne K.J."/>
            <person name="Tettelin H."/>
            <person name="Glass J.I."/>
            <person name="Rusch D."/>
            <person name="Podicherti R."/>
            <person name="Tsui H.-C.T."/>
            <person name="Winkler M.E."/>
        </authorList>
    </citation>
    <scope>NUCLEOTIDE SEQUENCE</scope>
</reference>
<dbReference type="GO" id="GO:0019700">
    <property type="term" value="P:organic phosphonate catabolic process"/>
    <property type="evidence" value="ECO:0007669"/>
    <property type="project" value="InterPro"/>
</dbReference>
<dbReference type="InterPro" id="IPR006323">
    <property type="entry name" value="Phosphonoacetald_hydro"/>
</dbReference>
<organism evidence="7">
    <name type="scientific">marine metagenome</name>
    <dbReference type="NCBI Taxonomy" id="408172"/>
    <lineage>
        <taxon>unclassified sequences</taxon>
        <taxon>metagenomes</taxon>
        <taxon>ecological metagenomes</taxon>
    </lineage>
</organism>
<dbReference type="Gene3D" id="1.10.150.240">
    <property type="entry name" value="Putative phosphatase, domain 2"/>
    <property type="match status" value="1"/>
</dbReference>